<evidence type="ECO:0000313" key="2">
    <source>
        <dbReference type="EMBL" id="NMG75966.1"/>
    </source>
</evidence>
<protein>
    <submittedName>
        <fullName evidence="2">Nuclear transport factor 2 family protein</fullName>
    </submittedName>
</protein>
<dbReference type="InterPro" id="IPR037401">
    <property type="entry name" value="SnoaL-like"/>
</dbReference>
<dbReference type="RefSeq" id="WP_169261118.1">
    <property type="nucleotide sequence ID" value="NZ_WTVQ01000024.1"/>
</dbReference>
<feature type="domain" description="SnoaL-like" evidence="1">
    <location>
        <begin position="9"/>
        <end position="101"/>
    </location>
</feature>
<keyword evidence="3" id="KW-1185">Reference proteome</keyword>
<evidence type="ECO:0000313" key="3">
    <source>
        <dbReference type="Proteomes" id="UP000648984"/>
    </source>
</evidence>
<reference evidence="2 3" key="1">
    <citation type="submission" date="2019-12" db="EMBL/GenBank/DDBJ databases">
        <title>Comparative genomics gives insights into the taxonomy of the Azoarcus-Aromatoleum group and reveals separate origins of nif in the plant-associated Azoarcus and non-plant-associated Aromatoleum sub-groups.</title>
        <authorList>
            <person name="Lafos M."/>
            <person name="Maluk M."/>
            <person name="Batista M."/>
            <person name="Junghare M."/>
            <person name="Carmona M."/>
            <person name="Faoro H."/>
            <person name="Cruz L.M."/>
            <person name="Battistoni F."/>
            <person name="De Souza E."/>
            <person name="Pedrosa F."/>
            <person name="Chen W.-M."/>
            <person name="Poole P.S."/>
            <person name="Dixon R.A."/>
            <person name="James E.K."/>
        </authorList>
    </citation>
    <scope>NUCLEOTIDE SEQUENCE [LARGE SCALE GENOMIC DNA]</scope>
    <source>
        <strain evidence="2 3">22Lin</strain>
    </source>
</reference>
<sequence>MHDAVTALAHFYETLTPQSLARLGDFYATDACFKDPFNEVQGIAAIECIFRHMFAHLDDPCFEVTARIADGRQAMLGWVFRFRRRDRRIEIRGVSHIQFDNSARVIVHRDYWDAAEELYAKLPGLGVVMRALRRRLSATE</sequence>
<dbReference type="SUPFAM" id="SSF54427">
    <property type="entry name" value="NTF2-like"/>
    <property type="match status" value="1"/>
</dbReference>
<evidence type="ECO:0000259" key="1">
    <source>
        <dbReference type="Pfam" id="PF12680"/>
    </source>
</evidence>
<proteinExistence type="predicted"/>
<dbReference type="Pfam" id="PF12680">
    <property type="entry name" value="SnoaL_2"/>
    <property type="match status" value="1"/>
</dbReference>
<dbReference type="EMBL" id="WTVQ01000024">
    <property type="protein sequence ID" value="NMG75966.1"/>
    <property type="molecule type" value="Genomic_DNA"/>
</dbReference>
<comment type="caution">
    <text evidence="2">The sequence shown here is derived from an EMBL/GenBank/DDBJ whole genome shotgun (WGS) entry which is preliminary data.</text>
</comment>
<dbReference type="Gene3D" id="3.10.450.50">
    <property type="match status" value="1"/>
</dbReference>
<dbReference type="InterPro" id="IPR032710">
    <property type="entry name" value="NTF2-like_dom_sf"/>
</dbReference>
<accession>A0ABX1QC42</accession>
<dbReference type="Proteomes" id="UP000648984">
    <property type="component" value="Unassembled WGS sequence"/>
</dbReference>
<name>A0ABX1QC42_9RHOO</name>
<gene>
    <name evidence="2" type="ORF">GPA25_14450</name>
</gene>
<organism evidence="2 3">
    <name type="scientific">Aromatoleum diolicum</name>
    <dbReference type="NCBI Taxonomy" id="75796"/>
    <lineage>
        <taxon>Bacteria</taxon>
        <taxon>Pseudomonadati</taxon>
        <taxon>Pseudomonadota</taxon>
        <taxon>Betaproteobacteria</taxon>
        <taxon>Rhodocyclales</taxon>
        <taxon>Rhodocyclaceae</taxon>
        <taxon>Aromatoleum</taxon>
    </lineage>
</organism>